<gene>
    <name evidence="5" type="ORF">BaRGS_00034636</name>
</gene>
<evidence type="ECO:0000313" key="5">
    <source>
        <dbReference type="EMBL" id="KAK7474107.1"/>
    </source>
</evidence>
<comment type="function">
    <text evidence="4">Plays an essential role in the assembly of succinate dehydrogenase (SDH), an enzyme complex (also referred to as respiratory complex II) that is a component of both the tricarboxylic acid (TCA) cycle and the mitochondrial electron transport chain, and which couples the oxidation of succinate to fumarate with the reduction of ubiquinone (coenzyme Q) to ubiquinol. Required for flavinylation (covalent attachment of FAD) of the flavoprotein subunit of the SDH catalytic dimer.</text>
</comment>
<dbReference type="AlphaFoldDB" id="A0ABD0JI74"/>
<dbReference type="InterPro" id="IPR036714">
    <property type="entry name" value="SDH_sf"/>
</dbReference>
<comment type="similarity">
    <text evidence="4">Belongs to the SDHAF2 family.</text>
</comment>
<dbReference type="SUPFAM" id="SSF109910">
    <property type="entry name" value="YgfY-like"/>
    <property type="match status" value="1"/>
</dbReference>
<name>A0ABD0JI74_9CAEN</name>
<evidence type="ECO:0000256" key="1">
    <source>
        <dbReference type="ARBA" id="ARBA00004305"/>
    </source>
</evidence>
<evidence type="ECO:0000313" key="6">
    <source>
        <dbReference type="Proteomes" id="UP001519460"/>
    </source>
</evidence>
<comment type="subunit">
    <text evidence="4">Interacts with the flavoprotein subunit within the SDH catalytic dimer.</text>
</comment>
<dbReference type="InterPro" id="IPR005631">
    <property type="entry name" value="SDH"/>
</dbReference>
<protein>
    <recommendedName>
        <fullName evidence="4">Succinate dehydrogenase assembly factor 2, mitochondrial</fullName>
        <shortName evidence="4">SDH assembly factor 2</shortName>
        <shortName evidence="4">SDHAF2</shortName>
    </recommendedName>
</protein>
<dbReference type="GO" id="GO:0005759">
    <property type="term" value="C:mitochondrial matrix"/>
    <property type="evidence" value="ECO:0007669"/>
    <property type="project" value="UniProtKB-SubCell"/>
</dbReference>
<dbReference type="PANTHER" id="PTHR12469:SF2">
    <property type="entry name" value="SUCCINATE DEHYDROGENASE ASSEMBLY FACTOR 2, MITOCHONDRIAL"/>
    <property type="match status" value="1"/>
</dbReference>
<dbReference type="FunFam" id="1.10.150.250:FF:000002">
    <property type="entry name" value="Succinate dehydrogenase assembly factor 2, mitochondrial"/>
    <property type="match status" value="1"/>
</dbReference>
<accession>A0ABD0JI74</accession>
<dbReference type="PANTHER" id="PTHR12469">
    <property type="entry name" value="PROTEIN EMI5 HOMOLOG, MITOCHONDRIAL"/>
    <property type="match status" value="1"/>
</dbReference>
<dbReference type="InterPro" id="IPR028882">
    <property type="entry name" value="SDHAF2"/>
</dbReference>
<comment type="subcellular location">
    <subcellularLocation>
        <location evidence="1 4">Mitochondrion matrix</location>
    </subcellularLocation>
</comment>
<dbReference type="Gene3D" id="1.10.150.250">
    <property type="entry name" value="Flavinator of succinate dehydrogenase"/>
    <property type="match status" value="1"/>
</dbReference>
<dbReference type="EMBL" id="JACVVK020000447">
    <property type="protein sequence ID" value="KAK7474107.1"/>
    <property type="molecule type" value="Genomic_DNA"/>
</dbReference>
<sequence length="156" mass="18225">MLTTICSLQVALTSDHETDFVLNKPALCVTMINSQPPIYTKDTEPPLPQYKERVGEDEDLMRSRLLYQSRKRGMLENGLLLSSFASKFLDTLNSEQLKLYDTLINKPTNDWELYYWMTGNKPTPEEFDNEVMNMLKEHAQNHERESRIRQPDLPVE</sequence>
<keyword evidence="6" id="KW-1185">Reference proteome</keyword>
<keyword evidence="3 4" id="KW-0143">Chaperone</keyword>
<reference evidence="5 6" key="1">
    <citation type="journal article" date="2023" name="Sci. Data">
        <title>Genome assembly of the Korean intertidal mud-creeper Batillaria attramentaria.</title>
        <authorList>
            <person name="Patra A.K."/>
            <person name="Ho P.T."/>
            <person name="Jun S."/>
            <person name="Lee S.J."/>
            <person name="Kim Y."/>
            <person name="Won Y.J."/>
        </authorList>
    </citation>
    <scope>NUCLEOTIDE SEQUENCE [LARGE SCALE GENOMIC DNA]</scope>
    <source>
        <strain evidence="5">Wonlab-2016</strain>
    </source>
</reference>
<keyword evidence="2 4" id="KW-0496">Mitochondrion</keyword>
<evidence type="ECO:0000256" key="2">
    <source>
        <dbReference type="ARBA" id="ARBA00023128"/>
    </source>
</evidence>
<dbReference type="Proteomes" id="UP001519460">
    <property type="component" value="Unassembled WGS sequence"/>
</dbReference>
<dbReference type="Pfam" id="PF03937">
    <property type="entry name" value="Sdh5"/>
    <property type="match status" value="1"/>
</dbReference>
<proteinExistence type="inferred from homology"/>
<evidence type="ECO:0000256" key="3">
    <source>
        <dbReference type="ARBA" id="ARBA00023186"/>
    </source>
</evidence>
<organism evidence="5 6">
    <name type="scientific">Batillaria attramentaria</name>
    <dbReference type="NCBI Taxonomy" id="370345"/>
    <lineage>
        <taxon>Eukaryota</taxon>
        <taxon>Metazoa</taxon>
        <taxon>Spiralia</taxon>
        <taxon>Lophotrochozoa</taxon>
        <taxon>Mollusca</taxon>
        <taxon>Gastropoda</taxon>
        <taxon>Caenogastropoda</taxon>
        <taxon>Sorbeoconcha</taxon>
        <taxon>Cerithioidea</taxon>
        <taxon>Batillariidae</taxon>
        <taxon>Batillaria</taxon>
    </lineage>
</organism>
<evidence type="ECO:0000256" key="4">
    <source>
        <dbReference type="HAMAP-Rule" id="MF_03057"/>
    </source>
</evidence>
<dbReference type="GO" id="GO:0006121">
    <property type="term" value="P:mitochondrial electron transport, succinate to ubiquinone"/>
    <property type="evidence" value="ECO:0007669"/>
    <property type="project" value="UniProtKB-UniRule"/>
</dbReference>
<dbReference type="HAMAP" id="MF_03057">
    <property type="entry name" value="SDHAF2"/>
    <property type="match status" value="1"/>
</dbReference>
<comment type="caution">
    <text evidence="5">The sequence shown here is derived from an EMBL/GenBank/DDBJ whole genome shotgun (WGS) entry which is preliminary data.</text>
</comment>